<feature type="transmembrane region" description="Helical" evidence="1">
    <location>
        <begin position="20"/>
        <end position="37"/>
    </location>
</feature>
<feature type="transmembrane region" description="Helical" evidence="1">
    <location>
        <begin position="242"/>
        <end position="262"/>
    </location>
</feature>
<name>A0A1H6CJH4_9SPHI</name>
<feature type="transmembrane region" description="Helical" evidence="1">
    <location>
        <begin position="149"/>
        <end position="170"/>
    </location>
</feature>
<protein>
    <submittedName>
        <fullName evidence="3">Predicted acyltransferase</fullName>
    </submittedName>
</protein>
<evidence type="ECO:0000313" key="3">
    <source>
        <dbReference type="EMBL" id="SEG73080.1"/>
    </source>
</evidence>
<gene>
    <name evidence="3" type="ORF">SAMN05421877_11633</name>
</gene>
<dbReference type="InterPro" id="IPR032176">
    <property type="entry name" value="DUF5009"/>
</dbReference>
<organism evidence="3 4">
    <name type="scientific">Sphingobacterium lactis</name>
    <dbReference type="NCBI Taxonomy" id="797291"/>
    <lineage>
        <taxon>Bacteria</taxon>
        <taxon>Pseudomonadati</taxon>
        <taxon>Bacteroidota</taxon>
        <taxon>Sphingobacteriia</taxon>
        <taxon>Sphingobacteriales</taxon>
        <taxon>Sphingobacteriaceae</taxon>
        <taxon>Sphingobacterium</taxon>
    </lineage>
</organism>
<proteinExistence type="predicted"/>
<dbReference type="Pfam" id="PF16401">
    <property type="entry name" value="DUF5009"/>
    <property type="match status" value="1"/>
</dbReference>
<feature type="transmembrane region" description="Helical" evidence="1">
    <location>
        <begin position="209"/>
        <end position="230"/>
    </location>
</feature>
<reference evidence="4" key="1">
    <citation type="submission" date="2016-10" db="EMBL/GenBank/DDBJ databases">
        <authorList>
            <person name="Varghese N."/>
            <person name="Submissions S."/>
        </authorList>
    </citation>
    <scope>NUCLEOTIDE SEQUENCE [LARGE SCALE GENOMIC DNA]</scope>
    <source>
        <strain evidence="4">DSM 22361</strain>
    </source>
</reference>
<dbReference type="EMBL" id="FNUT01000016">
    <property type="protein sequence ID" value="SEG73080.1"/>
    <property type="molecule type" value="Genomic_DNA"/>
</dbReference>
<feature type="transmembrane region" description="Helical" evidence="1">
    <location>
        <begin position="57"/>
        <end position="77"/>
    </location>
</feature>
<dbReference type="PANTHER" id="PTHR31061">
    <property type="entry name" value="LD22376P"/>
    <property type="match status" value="1"/>
</dbReference>
<evidence type="ECO:0000313" key="4">
    <source>
        <dbReference type="Proteomes" id="UP000236731"/>
    </source>
</evidence>
<dbReference type="AlphaFoldDB" id="A0A1H6CJH4"/>
<feature type="transmembrane region" description="Helical" evidence="1">
    <location>
        <begin position="98"/>
        <end position="117"/>
    </location>
</feature>
<dbReference type="PANTHER" id="PTHR31061:SF24">
    <property type="entry name" value="LD22376P"/>
    <property type="match status" value="1"/>
</dbReference>
<keyword evidence="1" id="KW-1133">Transmembrane helix</keyword>
<keyword evidence="1" id="KW-0472">Membrane</keyword>
<evidence type="ECO:0000256" key="1">
    <source>
        <dbReference type="SAM" id="Phobius"/>
    </source>
</evidence>
<dbReference type="GO" id="GO:0016746">
    <property type="term" value="F:acyltransferase activity"/>
    <property type="evidence" value="ECO:0007669"/>
    <property type="project" value="UniProtKB-KW"/>
</dbReference>
<evidence type="ECO:0000259" key="2">
    <source>
        <dbReference type="Pfam" id="PF16401"/>
    </source>
</evidence>
<feature type="transmembrane region" description="Helical" evidence="1">
    <location>
        <begin position="305"/>
        <end position="325"/>
    </location>
</feature>
<feature type="transmembrane region" description="Helical" evidence="1">
    <location>
        <begin position="345"/>
        <end position="363"/>
    </location>
</feature>
<keyword evidence="1" id="KW-0812">Transmembrane</keyword>
<feature type="domain" description="DUF5009" evidence="2">
    <location>
        <begin position="9"/>
        <end position="105"/>
    </location>
</feature>
<sequence>MKTNNANRLESLDILRGLDLFLLVGLQPILIAFGQIIDNRTYHTFLQQFEHVEWEGFRLWDLIMPLFLFMTGITIPFSLDRKIEQPGKEVYRHIFRRFVVLWILGMIVQGNLLEFNYETIRLYSNTLQAIAAGYLLVSLAYLHLNLRKLISLGCCFLIIYSIPISTWGALLPHDNFAFYIDRMFLQNFMDGVHWTDGSWSFSENYHYTWIWSSLTFAVTVLMGCVTGKLIKDGKDKDPIRTVWYVVGVGIACIFVSLLWQLQQPIIKKIWTGSMTLYSGGICMVLMGLFYYLIDVLKIAAPFRWLKVYGMNSIVAYVVASIIDFRSAVHSLTHGVEEYFPAYKDLILTVGNYGVVFLILLLLYRRGIFVKV</sequence>
<feature type="transmembrane region" description="Helical" evidence="1">
    <location>
        <begin position="274"/>
        <end position="293"/>
    </location>
</feature>
<dbReference type="OrthoDB" id="9788724at2"/>
<keyword evidence="4" id="KW-1185">Reference proteome</keyword>
<accession>A0A1H6CJH4</accession>
<dbReference type="RefSeq" id="WP_103907818.1">
    <property type="nucleotide sequence ID" value="NZ_CP049246.1"/>
</dbReference>
<keyword evidence="3" id="KW-0012">Acyltransferase</keyword>
<dbReference type="Proteomes" id="UP000236731">
    <property type="component" value="Unassembled WGS sequence"/>
</dbReference>
<feature type="transmembrane region" description="Helical" evidence="1">
    <location>
        <begin position="123"/>
        <end position="142"/>
    </location>
</feature>
<keyword evidence="3" id="KW-0808">Transferase</keyword>